<dbReference type="GO" id="GO:0005634">
    <property type="term" value="C:nucleus"/>
    <property type="evidence" value="ECO:0007669"/>
    <property type="project" value="UniProtKB-SubCell"/>
</dbReference>
<dbReference type="InterPro" id="IPR043198">
    <property type="entry name" value="Cyclin/Ssn8"/>
</dbReference>
<evidence type="ECO:0000256" key="4">
    <source>
        <dbReference type="ARBA" id="ARBA00022618"/>
    </source>
</evidence>
<evidence type="ECO:0000256" key="10">
    <source>
        <dbReference type="SAM" id="Coils"/>
    </source>
</evidence>
<reference evidence="14" key="2">
    <citation type="journal article" date="2007" name="PLoS Biol.">
        <title>Survey sequencing and comparative analysis of the elephant shark (Callorhinchus milii) genome.</title>
        <authorList>
            <person name="Venkatesh B."/>
            <person name="Kirkness E.F."/>
            <person name="Loh Y.H."/>
            <person name="Halpern A.L."/>
            <person name="Lee A.P."/>
            <person name="Johnson J."/>
            <person name="Dandona N."/>
            <person name="Viswanathan L.D."/>
            <person name="Tay A."/>
            <person name="Venter J.C."/>
            <person name="Strausberg R.L."/>
            <person name="Brenner S."/>
        </authorList>
    </citation>
    <scope>NUCLEOTIDE SEQUENCE [LARGE SCALE GENOMIC DNA]</scope>
</reference>
<feature type="region of interest" description="Disordered" evidence="11">
    <location>
        <begin position="235"/>
        <end position="274"/>
    </location>
</feature>
<dbReference type="InterPro" id="IPR006671">
    <property type="entry name" value="Cyclin_N"/>
</dbReference>
<keyword evidence="8" id="KW-0539">Nucleus</keyword>
<dbReference type="GO" id="GO:0051301">
    <property type="term" value="P:cell division"/>
    <property type="evidence" value="ECO:0007669"/>
    <property type="project" value="UniProtKB-KW"/>
</dbReference>
<dbReference type="SUPFAM" id="SSF47954">
    <property type="entry name" value="Cyclin-like"/>
    <property type="match status" value="2"/>
</dbReference>
<reference evidence="13" key="5">
    <citation type="submission" date="2025-09" db="UniProtKB">
        <authorList>
            <consortium name="Ensembl"/>
        </authorList>
    </citation>
    <scope>IDENTIFICATION</scope>
</reference>
<dbReference type="InterPro" id="IPR036915">
    <property type="entry name" value="Cyclin-like_sf"/>
</dbReference>
<dbReference type="GO" id="GO:0016538">
    <property type="term" value="F:cyclin-dependent protein serine/threonine kinase regulator activity"/>
    <property type="evidence" value="ECO:0007669"/>
    <property type="project" value="InterPro"/>
</dbReference>
<accession>A0A4W3GHH5</accession>
<comment type="subcellular location">
    <subcellularLocation>
        <location evidence="1">Nucleus</location>
    </subcellularLocation>
</comment>
<feature type="compositionally biased region" description="Basic and acidic residues" evidence="11">
    <location>
        <begin position="432"/>
        <end position="457"/>
    </location>
</feature>
<dbReference type="CDD" id="cd20597">
    <property type="entry name" value="CYCLIN_CCNT1_rpt2"/>
    <property type="match status" value="1"/>
</dbReference>
<dbReference type="AlphaFoldDB" id="A0A4W3GHH5"/>
<keyword evidence="4" id="KW-0132">Cell division</keyword>
<dbReference type="PANTHER" id="PTHR10026">
    <property type="entry name" value="CYCLIN"/>
    <property type="match status" value="1"/>
</dbReference>
<reference evidence="14" key="1">
    <citation type="journal article" date="2006" name="Science">
        <title>Ancient noncoding elements conserved in the human genome.</title>
        <authorList>
            <person name="Venkatesh B."/>
            <person name="Kirkness E.F."/>
            <person name="Loh Y.H."/>
            <person name="Halpern A.L."/>
            <person name="Lee A.P."/>
            <person name="Johnson J."/>
            <person name="Dandona N."/>
            <person name="Viswanathan L.D."/>
            <person name="Tay A."/>
            <person name="Venter J.C."/>
            <person name="Strausberg R.L."/>
            <person name="Brenner S."/>
        </authorList>
    </citation>
    <scope>NUCLEOTIDE SEQUENCE [LARGE SCALE GENOMIC DNA]</scope>
</reference>
<evidence type="ECO:0000259" key="12">
    <source>
        <dbReference type="Pfam" id="PF00134"/>
    </source>
</evidence>
<comment type="similarity">
    <text evidence="2">Belongs to the cyclin family. Cyclin C subfamily.</text>
</comment>
<evidence type="ECO:0000256" key="5">
    <source>
        <dbReference type="ARBA" id="ARBA00023015"/>
    </source>
</evidence>
<keyword evidence="3" id="KW-0597">Phosphoprotein</keyword>
<dbReference type="Pfam" id="PF21797">
    <property type="entry name" value="CycT2-like_C"/>
    <property type="match status" value="1"/>
</dbReference>
<dbReference type="GO" id="GO:0006357">
    <property type="term" value="P:regulation of transcription by RNA polymerase II"/>
    <property type="evidence" value="ECO:0007669"/>
    <property type="project" value="InterPro"/>
</dbReference>
<keyword evidence="7" id="KW-0804">Transcription</keyword>
<feature type="compositionally biased region" description="Basic residues" evidence="11">
    <location>
        <begin position="479"/>
        <end position="494"/>
    </location>
</feature>
<evidence type="ECO:0000256" key="9">
    <source>
        <dbReference type="ARBA" id="ARBA00023306"/>
    </source>
</evidence>
<keyword evidence="10" id="KW-0175">Coiled coil</keyword>
<feature type="compositionally biased region" description="Low complexity" evidence="11">
    <location>
        <begin position="518"/>
        <end position="527"/>
    </location>
</feature>
<dbReference type="Gene3D" id="1.10.472.10">
    <property type="entry name" value="Cyclin-like"/>
    <property type="match status" value="2"/>
</dbReference>
<dbReference type="FunFam" id="1.10.472.10:FF:000004">
    <property type="entry name" value="Cyclin T2"/>
    <property type="match status" value="1"/>
</dbReference>
<evidence type="ECO:0000256" key="2">
    <source>
        <dbReference type="ARBA" id="ARBA00008638"/>
    </source>
</evidence>
<keyword evidence="9" id="KW-0131">Cell cycle</keyword>
<evidence type="ECO:0000256" key="11">
    <source>
        <dbReference type="SAM" id="MobiDB-lite"/>
    </source>
</evidence>
<feature type="region of interest" description="Disordered" evidence="11">
    <location>
        <begin position="422"/>
        <end position="607"/>
    </location>
</feature>
<evidence type="ECO:0000256" key="3">
    <source>
        <dbReference type="ARBA" id="ARBA00022553"/>
    </source>
</evidence>
<feature type="domain" description="Cyclin N-terminal" evidence="12">
    <location>
        <begin position="1"/>
        <end position="83"/>
    </location>
</feature>
<keyword evidence="14" id="KW-1185">Reference proteome</keyword>
<feature type="coiled-coil region" evidence="10">
    <location>
        <begin position="352"/>
        <end position="386"/>
    </location>
</feature>
<keyword evidence="6" id="KW-0195">Cyclin</keyword>
<sequence length="673" mass="74454">MHRFYMQQSFTKFQRNAIAPAALFLAAKVEEQPRKLEHVIKVAHACLKPQEPSPDTKSEAYLQQAQDLVILESIILQTLGFEITIDHPHTHVVKCTQLVRASKDLAQTSYFMATNSLHLTTFCLQYQPPIVACVCIHLACKWSNWEIPVSTDGKHWWEYVDSTVTLELLDELTHEFLQILEKTPNRLKRIKNWRVGVSIPRACPWCCLQSAPPPRSLDNIYITFIQRLSSWEGIPRRPTVETPHPSWGLESGRSHCAEGSGSDPQQWSTQPHGELQLDLGPPSHKPLELIPSGKQDLLMLDNHGLPDGVYHPQGEGTGAYGGGRHEQKNGGGKFLPPPLASSAVRVSLNEYRAKHAEELAAQKRKLENLEANVREHYASAAQALIKQQLHDRHPQPTKPQDSSPIPIRIKIPLANSDKHIKLRLPVTGGERAPGEEKLKVRIKVPSDLHSSSDEGSSKSRHPSPHSAKEHSHRDPAPSNHHHHHHHHHHHRHSHSSGGSSRRSGSKHGTPASGVPALSSNHSSSSSSSRKRQHGDESSHNHQPKASKASKPSSGALPFQPHFNPSILDLPFPPSAPSLQQGGYGRTDKDALDAHGQSAGPSDHQHNSEYQDTFDMLESLLSAQGMQPASLHIIINMILNPLLSPLTPFPPSPNPPSPTSPGPKSQTVAFWHNI</sequence>
<organism evidence="13 14">
    <name type="scientific">Callorhinchus milii</name>
    <name type="common">Ghost shark</name>
    <dbReference type="NCBI Taxonomy" id="7868"/>
    <lineage>
        <taxon>Eukaryota</taxon>
        <taxon>Metazoa</taxon>
        <taxon>Chordata</taxon>
        <taxon>Craniata</taxon>
        <taxon>Vertebrata</taxon>
        <taxon>Chondrichthyes</taxon>
        <taxon>Holocephali</taxon>
        <taxon>Chimaeriformes</taxon>
        <taxon>Callorhinchidae</taxon>
        <taxon>Callorhinchus</taxon>
    </lineage>
</organism>
<evidence type="ECO:0000256" key="7">
    <source>
        <dbReference type="ARBA" id="ARBA00023163"/>
    </source>
</evidence>
<feature type="compositionally biased region" description="Basic and acidic residues" evidence="11">
    <location>
        <begin position="466"/>
        <end position="475"/>
    </location>
</feature>
<reference evidence="13" key="4">
    <citation type="submission" date="2025-08" db="UniProtKB">
        <authorList>
            <consortium name="Ensembl"/>
        </authorList>
    </citation>
    <scope>IDENTIFICATION</scope>
</reference>
<dbReference type="Proteomes" id="UP000314986">
    <property type="component" value="Unassembled WGS sequence"/>
</dbReference>
<feature type="compositionally biased region" description="Low complexity" evidence="11">
    <location>
        <begin position="543"/>
        <end position="557"/>
    </location>
</feature>
<dbReference type="GeneTree" id="ENSGT00940000159544"/>
<evidence type="ECO:0000256" key="1">
    <source>
        <dbReference type="ARBA" id="ARBA00004123"/>
    </source>
</evidence>
<evidence type="ECO:0000313" key="14">
    <source>
        <dbReference type="Proteomes" id="UP000314986"/>
    </source>
</evidence>
<protein>
    <submittedName>
        <fullName evidence="13">Cyclin T1</fullName>
    </submittedName>
</protein>
<name>A0A4W3GHH5_CALMI</name>
<feature type="compositionally biased region" description="Polar residues" evidence="11">
    <location>
        <begin position="262"/>
        <end position="271"/>
    </location>
</feature>
<evidence type="ECO:0000313" key="13">
    <source>
        <dbReference type="Ensembl" id="ENSCMIP00000002836.1"/>
    </source>
</evidence>
<proteinExistence type="inferred from homology"/>
<evidence type="ECO:0000256" key="8">
    <source>
        <dbReference type="ARBA" id="ARBA00023242"/>
    </source>
</evidence>
<keyword evidence="5" id="KW-0805">Transcription regulation</keyword>
<dbReference type="Pfam" id="PF00134">
    <property type="entry name" value="Cyclin_N"/>
    <property type="match status" value="1"/>
</dbReference>
<dbReference type="Ensembl" id="ENSCMIT00000002932.1">
    <property type="protein sequence ID" value="ENSCMIP00000002836.1"/>
    <property type="gene ID" value="ENSCMIG00000001630.1"/>
</dbReference>
<dbReference type="InterPro" id="IPR047320">
    <property type="entry name" value="CYCLIN_CCNT1_rpt2"/>
</dbReference>
<evidence type="ECO:0000256" key="6">
    <source>
        <dbReference type="ARBA" id="ARBA00023127"/>
    </source>
</evidence>
<reference evidence="14" key="3">
    <citation type="journal article" date="2014" name="Nature">
        <title>Elephant shark genome provides unique insights into gnathostome evolution.</title>
        <authorList>
            <consortium name="International Elephant Shark Genome Sequencing Consortium"/>
            <person name="Venkatesh B."/>
            <person name="Lee A.P."/>
            <person name="Ravi V."/>
            <person name="Maurya A.K."/>
            <person name="Lian M.M."/>
            <person name="Swann J.B."/>
            <person name="Ohta Y."/>
            <person name="Flajnik M.F."/>
            <person name="Sutoh Y."/>
            <person name="Kasahara M."/>
            <person name="Hoon S."/>
            <person name="Gangu V."/>
            <person name="Roy S.W."/>
            <person name="Irimia M."/>
            <person name="Korzh V."/>
            <person name="Kondrychyn I."/>
            <person name="Lim Z.W."/>
            <person name="Tay B.H."/>
            <person name="Tohari S."/>
            <person name="Kong K.W."/>
            <person name="Ho S."/>
            <person name="Lorente-Galdos B."/>
            <person name="Quilez J."/>
            <person name="Marques-Bonet T."/>
            <person name="Raney B.J."/>
            <person name="Ingham P.W."/>
            <person name="Tay A."/>
            <person name="Hillier L.W."/>
            <person name="Minx P."/>
            <person name="Boehm T."/>
            <person name="Wilson R.K."/>
            <person name="Brenner S."/>
            <person name="Warren W.C."/>
        </authorList>
    </citation>
    <scope>NUCLEOTIDE SEQUENCE [LARGE SCALE GENOMIC DNA]</scope>
</reference>